<evidence type="ECO:0000313" key="3">
    <source>
        <dbReference type="EMBL" id="ODP29682.1"/>
    </source>
</evidence>
<reference evidence="3 4" key="1">
    <citation type="submission" date="2016-08" db="EMBL/GenBank/DDBJ databases">
        <title>Genome sequencing of Paenibacillus sp. TI45-13ar, isolated from Korean traditional nuruk.</title>
        <authorList>
            <person name="Kim S.-J."/>
        </authorList>
    </citation>
    <scope>NUCLEOTIDE SEQUENCE [LARGE SCALE GENOMIC DNA]</scope>
    <source>
        <strain evidence="3 4">TI45-13ar</strain>
    </source>
</reference>
<dbReference type="SUPFAM" id="SSF143597">
    <property type="entry name" value="YojJ-like"/>
    <property type="match status" value="1"/>
</dbReference>
<dbReference type="InterPro" id="IPR048555">
    <property type="entry name" value="DACNH"/>
</dbReference>
<dbReference type="InterPro" id="IPR019734">
    <property type="entry name" value="TPR_rpt"/>
</dbReference>
<dbReference type="PATRIC" id="fig|1886670.3.peg.857"/>
<keyword evidence="1" id="KW-0802">TPR repeat</keyword>
<dbReference type="AlphaFoldDB" id="A0A1E3L778"/>
<name>A0A1E3L778_9BACL</name>
<dbReference type="Gene3D" id="1.25.40.10">
    <property type="entry name" value="Tetratricopeptide repeat domain"/>
    <property type="match status" value="1"/>
</dbReference>
<evidence type="ECO:0000256" key="1">
    <source>
        <dbReference type="PROSITE-ProRule" id="PRU00339"/>
    </source>
</evidence>
<feature type="repeat" description="TPR" evidence="1">
    <location>
        <begin position="325"/>
        <end position="358"/>
    </location>
</feature>
<evidence type="ECO:0000259" key="2">
    <source>
        <dbReference type="PROSITE" id="PS51794"/>
    </source>
</evidence>
<accession>A0A1E3L778</accession>
<dbReference type="Gene3D" id="3.40.1700.10">
    <property type="entry name" value="DNA integrity scanning protein, DisA, N-terminal domain"/>
    <property type="match status" value="1"/>
</dbReference>
<sequence length="587" mass="68763">MNKELIIESDLIRFAIRFAKHDVIKLEDAKRIRKLLELTNIEKDLYLIADHNVIYGIGEVNWHLQKDFLILRLDFHGVSKYILSFAKLKMQSILEGQLITKENQKFYRSDLKLEEKELISITFKNPKINEEGYSIERFSRILSKELFENKEEQIKIEKLNEIVQKARMQKHGTIVVFTNFETAKNEIKKLSKQSTVIEVGPINPEHIEFLTSIDGAIYFDSDCNCHGIGVILDGEAQENIGDASRGARFNSAYRYIAKLKKSGQKCVIIIISEDGMIDVLPEFEDEDKLLEITEEIIDLIKEGKENNEEMTEKELKLLGSSLVDNEWLFKIAQTYYDLNNYKKANKYYTRAIELGEKVFIDADYYFNASINAYLLAYTEESSDIYIYSTKLAFEFITKLNEEENKCYGYYILALCYIEITKLKMKNRNKQEELVNDLKQTLFFAEKVLENPKKINNENSSAVYKKIGDIYYKLINIEKLEDEYFLTEALKCYSISIQLYENYFNYYAQGLTYKKLKNIKKALKSFITSAFFKESEEHFKAILDEVDLILKKNNKVIKAARSFYDECANSKFKIQKLDTLILDYENKE</sequence>
<dbReference type="InterPro" id="IPR003390">
    <property type="entry name" value="DNA_integrity_scan_DisA_N"/>
</dbReference>
<gene>
    <name evidence="3" type="ORF">PTI45_00836</name>
</gene>
<comment type="caution">
    <text evidence="3">The sequence shown here is derived from an EMBL/GenBank/DDBJ whole genome shotgun (WGS) entry which is preliminary data.</text>
</comment>
<dbReference type="SUPFAM" id="SSF48452">
    <property type="entry name" value="TPR-like"/>
    <property type="match status" value="1"/>
</dbReference>
<feature type="domain" description="DAC" evidence="2">
    <location>
        <begin position="135"/>
        <end position="294"/>
    </location>
</feature>
<dbReference type="InterPro" id="IPR011990">
    <property type="entry name" value="TPR-like_helical_dom_sf"/>
</dbReference>
<protein>
    <recommendedName>
        <fullName evidence="2">DAC domain-containing protein</fullName>
    </recommendedName>
</protein>
<dbReference type="Pfam" id="PF21750">
    <property type="entry name" value="DACNH"/>
    <property type="match status" value="1"/>
</dbReference>
<dbReference type="InterPro" id="IPR036888">
    <property type="entry name" value="DNA_integrity_DisA_N_sf"/>
</dbReference>
<evidence type="ECO:0000313" key="4">
    <source>
        <dbReference type="Proteomes" id="UP000094578"/>
    </source>
</evidence>
<proteinExistence type="predicted"/>
<keyword evidence="4" id="KW-1185">Reference proteome</keyword>
<dbReference type="PROSITE" id="PS50005">
    <property type="entry name" value="TPR"/>
    <property type="match status" value="1"/>
</dbReference>
<dbReference type="EMBL" id="MDER01000029">
    <property type="protein sequence ID" value="ODP29682.1"/>
    <property type="molecule type" value="Genomic_DNA"/>
</dbReference>
<dbReference type="PROSITE" id="PS51794">
    <property type="entry name" value="DAC"/>
    <property type="match status" value="1"/>
</dbReference>
<dbReference type="Proteomes" id="UP000094578">
    <property type="component" value="Unassembled WGS sequence"/>
</dbReference>
<organism evidence="3 4">
    <name type="scientific">Paenibacillus nuruki</name>
    <dbReference type="NCBI Taxonomy" id="1886670"/>
    <lineage>
        <taxon>Bacteria</taxon>
        <taxon>Bacillati</taxon>
        <taxon>Bacillota</taxon>
        <taxon>Bacilli</taxon>
        <taxon>Bacillales</taxon>
        <taxon>Paenibacillaceae</taxon>
        <taxon>Paenibacillus</taxon>
    </lineage>
</organism>